<evidence type="ECO:0000313" key="2">
    <source>
        <dbReference type="Proteomes" id="UP001259587"/>
    </source>
</evidence>
<comment type="caution">
    <text evidence="1">The sequence shown here is derived from an EMBL/GenBank/DDBJ whole genome shotgun (WGS) entry which is preliminary data.</text>
</comment>
<dbReference type="Proteomes" id="UP001259587">
    <property type="component" value="Unassembled WGS sequence"/>
</dbReference>
<reference evidence="1" key="1">
    <citation type="submission" date="2023-07" db="EMBL/GenBank/DDBJ databases">
        <title>Sorghum-associated microbial communities from plants grown in Nebraska, USA.</title>
        <authorList>
            <person name="Schachtman D."/>
        </authorList>
    </citation>
    <scope>NUCLEOTIDE SEQUENCE</scope>
    <source>
        <strain evidence="1">BE56</strain>
    </source>
</reference>
<name>A0ACC6JYG0_9PSED</name>
<proteinExistence type="predicted"/>
<dbReference type="EMBL" id="JAVDTH010000003">
    <property type="protein sequence ID" value="MDR6711215.1"/>
    <property type="molecule type" value="Genomic_DNA"/>
</dbReference>
<gene>
    <name evidence="1" type="ORF">J2W83_000805</name>
</gene>
<protein>
    <submittedName>
        <fullName evidence="1">Uncharacterized protein</fullName>
    </submittedName>
</protein>
<sequence length="83" mass="9667">MKKSISEITESEFLLFVRKICTVDYDTDEDHRSAVHHFERISQHPAGSDLFFYPEPGKDSPELIVAEVKAWRLRNDKPGFKTE</sequence>
<evidence type="ECO:0000313" key="1">
    <source>
        <dbReference type="EMBL" id="MDR6711215.1"/>
    </source>
</evidence>
<organism evidence="1 2">
    <name type="scientific">Pseudomonas hunanensis</name>
    <dbReference type="NCBI Taxonomy" id="1247546"/>
    <lineage>
        <taxon>Bacteria</taxon>
        <taxon>Pseudomonadati</taxon>
        <taxon>Pseudomonadota</taxon>
        <taxon>Gammaproteobacteria</taxon>
        <taxon>Pseudomonadales</taxon>
        <taxon>Pseudomonadaceae</taxon>
        <taxon>Pseudomonas</taxon>
    </lineage>
</organism>
<keyword evidence="2" id="KW-1185">Reference proteome</keyword>
<accession>A0ACC6JYG0</accession>